<dbReference type="AlphaFoldDB" id="A0A1I4CDD6"/>
<dbReference type="Proteomes" id="UP000199550">
    <property type="component" value="Unassembled WGS sequence"/>
</dbReference>
<feature type="transmembrane region" description="Helical" evidence="1">
    <location>
        <begin position="21"/>
        <end position="40"/>
    </location>
</feature>
<dbReference type="EMBL" id="FOTF01000002">
    <property type="protein sequence ID" value="SFK79174.1"/>
    <property type="molecule type" value="Genomic_DNA"/>
</dbReference>
<keyword evidence="3" id="KW-1185">Reference proteome</keyword>
<gene>
    <name evidence="2" type="ORF">SAMN04488004_10299</name>
</gene>
<keyword evidence="1" id="KW-0812">Transmembrane</keyword>
<evidence type="ECO:0000313" key="2">
    <source>
        <dbReference type="EMBL" id="SFK79174.1"/>
    </source>
</evidence>
<sequence>MQTISKSYKGVSTLLSLNWDRLLTAGMMIAALYAGAYIALL</sequence>
<dbReference type="RefSeq" id="WP_281245293.1">
    <property type="nucleotide sequence ID" value="NZ_CP072991.1"/>
</dbReference>
<keyword evidence="1" id="KW-1133">Transmembrane helix</keyword>
<proteinExistence type="predicted"/>
<protein>
    <submittedName>
        <fullName evidence="2">Uncharacterized protein</fullName>
    </submittedName>
</protein>
<reference evidence="2 3" key="1">
    <citation type="submission" date="2016-10" db="EMBL/GenBank/DDBJ databases">
        <authorList>
            <person name="de Groot N.N."/>
        </authorList>
    </citation>
    <scope>NUCLEOTIDE SEQUENCE [LARGE SCALE GENOMIC DNA]</scope>
    <source>
        <strain evidence="2 3">DSM 16199</strain>
    </source>
</reference>
<keyword evidence="1" id="KW-0472">Membrane</keyword>
<organism evidence="2 3">
    <name type="scientific">Loktanella salsilacus</name>
    <dbReference type="NCBI Taxonomy" id="195913"/>
    <lineage>
        <taxon>Bacteria</taxon>
        <taxon>Pseudomonadati</taxon>
        <taxon>Pseudomonadota</taxon>
        <taxon>Alphaproteobacteria</taxon>
        <taxon>Rhodobacterales</taxon>
        <taxon>Roseobacteraceae</taxon>
        <taxon>Loktanella</taxon>
    </lineage>
</organism>
<evidence type="ECO:0000256" key="1">
    <source>
        <dbReference type="SAM" id="Phobius"/>
    </source>
</evidence>
<evidence type="ECO:0000313" key="3">
    <source>
        <dbReference type="Proteomes" id="UP000199550"/>
    </source>
</evidence>
<dbReference type="STRING" id="195913.SAMN04488004_10299"/>
<accession>A0A1I4CDD6</accession>
<name>A0A1I4CDD6_9RHOB</name>